<dbReference type="Pfam" id="PF02391">
    <property type="entry name" value="MoaE"/>
    <property type="match status" value="1"/>
</dbReference>
<reference evidence="13 14" key="1">
    <citation type="submission" date="2019-12" db="EMBL/GenBank/DDBJ databases">
        <title>Genomic-based taxomic classification of the family Erythrobacteraceae.</title>
        <authorList>
            <person name="Xu L."/>
        </authorList>
    </citation>
    <scope>NUCLEOTIDE SEQUENCE [LARGE SCALE GENOMIC DNA]</scope>
    <source>
        <strain evidence="13 14">MCCC 1A09965</strain>
    </source>
</reference>
<name>A0A844YKY9_9SPHN</name>
<dbReference type="InterPro" id="IPR036563">
    <property type="entry name" value="MoaE_sf"/>
</dbReference>
<gene>
    <name evidence="13" type="ORF">GRI48_11275</name>
</gene>
<dbReference type="Proteomes" id="UP000445582">
    <property type="component" value="Unassembled WGS sequence"/>
</dbReference>
<dbReference type="EC" id="2.8.1.12" evidence="3"/>
<dbReference type="OrthoDB" id="9803224at2"/>
<evidence type="ECO:0000256" key="2">
    <source>
        <dbReference type="ARBA" id="ARBA00005426"/>
    </source>
</evidence>
<keyword evidence="5" id="KW-0501">Molybdenum cofactor biosynthesis</keyword>
<evidence type="ECO:0000313" key="13">
    <source>
        <dbReference type="EMBL" id="MXO63594.1"/>
    </source>
</evidence>
<evidence type="ECO:0000256" key="12">
    <source>
        <dbReference type="ARBA" id="ARBA00049878"/>
    </source>
</evidence>
<comment type="function">
    <text evidence="6">Converts molybdopterin precursor Z into molybdopterin. This requires the incorporation of two sulfur atoms into precursor Z to generate a dithiolene group. The sulfur is provided by MoaD.</text>
</comment>
<dbReference type="GO" id="GO:0006777">
    <property type="term" value="P:Mo-molybdopterin cofactor biosynthetic process"/>
    <property type="evidence" value="ECO:0007669"/>
    <property type="project" value="UniProtKB-KW"/>
</dbReference>
<dbReference type="PANTHER" id="PTHR23404">
    <property type="entry name" value="MOLYBDOPTERIN SYNTHASE RELATED"/>
    <property type="match status" value="1"/>
</dbReference>
<evidence type="ECO:0000256" key="6">
    <source>
        <dbReference type="ARBA" id="ARBA00025448"/>
    </source>
</evidence>
<dbReference type="SUPFAM" id="SSF54690">
    <property type="entry name" value="Molybdopterin synthase subunit MoaE"/>
    <property type="match status" value="1"/>
</dbReference>
<dbReference type="InterPro" id="IPR003448">
    <property type="entry name" value="Mopterin_biosynth_MoaE"/>
</dbReference>
<evidence type="ECO:0000256" key="7">
    <source>
        <dbReference type="ARBA" id="ARBA00026066"/>
    </source>
</evidence>
<evidence type="ECO:0000256" key="9">
    <source>
        <dbReference type="ARBA" id="ARBA00030407"/>
    </source>
</evidence>
<accession>A0A844YKY9</accession>
<evidence type="ECO:0000256" key="4">
    <source>
        <dbReference type="ARBA" id="ARBA00013858"/>
    </source>
</evidence>
<keyword evidence="14" id="KW-1185">Reference proteome</keyword>
<protein>
    <recommendedName>
        <fullName evidence="4">Molybdopterin synthase catalytic subunit</fullName>
        <ecNumber evidence="3">2.8.1.12</ecNumber>
    </recommendedName>
    <alternativeName>
        <fullName evidence="10">MPT synthase subunit 2</fullName>
    </alternativeName>
    <alternativeName>
        <fullName evidence="8">Molybdenum cofactor biosynthesis protein E</fullName>
    </alternativeName>
    <alternativeName>
        <fullName evidence="9">Molybdopterin-converting factor large subunit</fullName>
    </alternativeName>
    <alternativeName>
        <fullName evidence="11">Molybdopterin-converting factor subunit 2</fullName>
    </alternativeName>
</protein>
<dbReference type="UniPathway" id="UPA00344"/>
<comment type="pathway">
    <text evidence="1">Cofactor biosynthesis; molybdopterin biosynthesis.</text>
</comment>
<evidence type="ECO:0000256" key="1">
    <source>
        <dbReference type="ARBA" id="ARBA00005046"/>
    </source>
</evidence>
<evidence type="ECO:0000256" key="8">
    <source>
        <dbReference type="ARBA" id="ARBA00029745"/>
    </source>
</evidence>
<comment type="subunit">
    <text evidence="7">Heterotetramer of 2 MoaD subunits and 2 MoaE subunits. Also stable as homodimer. The enzyme changes between these two forms during catalysis.</text>
</comment>
<comment type="catalytic activity">
    <reaction evidence="12">
        <text>2 [molybdopterin-synthase sulfur-carrier protein]-C-terminal-Gly-aminoethanethioate + cyclic pyranopterin phosphate + H2O = molybdopterin + 2 [molybdopterin-synthase sulfur-carrier protein]-C-terminal Gly-Gly + 2 H(+)</text>
        <dbReference type="Rhea" id="RHEA:26333"/>
        <dbReference type="Rhea" id="RHEA-COMP:12202"/>
        <dbReference type="Rhea" id="RHEA-COMP:19907"/>
        <dbReference type="ChEBI" id="CHEBI:15377"/>
        <dbReference type="ChEBI" id="CHEBI:15378"/>
        <dbReference type="ChEBI" id="CHEBI:58698"/>
        <dbReference type="ChEBI" id="CHEBI:59648"/>
        <dbReference type="ChEBI" id="CHEBI:90778"/>
        <dbReference type="ChEBI" id="CHEBI:232372"/>
        <dbReference type="EC" id="2.8.1.12"/>
    </reaction>
</comment>
<proteinExistence type="inferred from homology"/>
<evidence type="ECO:0000256" key="3">
    <source>
        <dbReference type="ARBA" id="ARBA00011950"/>
    </source>
</evidence>
<comment type="caution">
    <text evidence="13">The sequence shown here is derived from an EMBL/GenBank/DDBJ whole genome shotgun (WGS) entry which is preliminary data.</text>
</comment>
<dbReference type="AlphaFoldDB" id="A0A844YKY9"/>
<dbReference type="EMBL" id="WTYN01000002">
    <property type="protein sequence ID" value="MXO63594.1"/>
    <property type="molecule type" value="Genomic_DNA"/>
</dbReference>
<sequence>MLPVEARSCPTRPRSTRGTETRWRCCRRSAVARLGIEIPLDIRVLESGLSVGEALAGFNAAHPEAGGVVSFTGKVRPDEAVKALELTHYAPLTLAGMREIAEAALERWSLHGMLAWHRVGVMTPGEAIVLVAAAARHRRDAFEAADFVMDHLKSAAWFWKRERRADGWHWIEPRATDHADLARWQK</sequence>
<comment type="similarity">
    <text evidence="2">Belongs to the MoaE family.</text>
</comment>
<dbReference type="CDD" id="cd00756">
    <property type="entry name" value="MoaE"/>
    <property type="match status" value="1"/>
</dbReference>
<dbReference type="Gene3D" id="3.90.1170.40">
    <property type="entry name" value="Molybdopterin biosynthesis MoaE subunit"/>
    <property type="match status" value="1"/>
</dbReference>
<organism evidence="13 14">
    <name type="scientific">Qipengyuania oceanensis</name>
    <dbReference type="NCBI Taxonomy" id="1463597"/>
    <lineage>
        <taxon>Bacteria</taxon>
        <taxon>Pseudomonadati</taxon>
        <taxon>Pseudomonadota</taxon>
        <taxon>Alphaproteobacteria</taxon>
        <taxon>Sphingomonadales</taxon>
        <taxon>Erythrobacteraceae</taxon>
        <taxon>Qipengyuania</taxon>
    </lineage>
</organism>
<dbReference type="GO" id="GO:0030366">
    <property type="term" value="F:molybdopterin synthase activity"/>
    <property type="evidence" value="ECO:0007669"/>
    <property type="project" value="UniProtKB-EC"/>
</dbReference>
<evidence type="ECO:0000256" key="5">
    <source>
        <dbReference type="ARBA" id="ARBA00023150"/>
    </source>
</evidence>
<evidence type="ECO:0000256" key="10">
    <source>
        <dbReference type="ARBA" id="ARBA00030781"/>
    </source>
</evidence>
<evidence type="ECO:0000256" key="11">
    <source>
        <dbReference type="ARBA" id="ARBA00032474"/>
    </source>
</evidence>
<evidence type="ECO:0000313" key="14">
    <source>
        <dbReference type="Proteomes" id="UP000445582"/>
    </source>
</evidence>